<dbReference type="Proteomes" id="UP001608902">
    <property type="component" value="Unassembled WGS sequence"/>
</dbReference>
<comment type="caution">
    <text evidence="1">The sequence shown here is derived from an EMBL/GenBank/DDBJ whole genome shotgun (WGS) entry which is preliminary data.</text>
</comment>
<organism evidence="1 2">
    <name type="scientific">Gnathostoma spinigerum</name>
    <dbReference type="NCBI Taxonomy" id="75299"/>
    <lineage>
        <taxon>Eukaryota</taxon>
        <taxon>Metazoa</taxon>
        <taxon>Ecdysozoa</taxon>
        <taxon>Nematoda</taxon>
        <taxon>Chromadorea</taxon>
        <taxon>Rhabditida</taxon>
        <taxon>Spirurina</taxon>
        <taxon>Gnathostomatomorpha</taxon>
        <taxon>Gnathostomatoidea</taxon>
        <taxon>Gnathostomatidae</taxon>
        <taxon>Gnathostoma</taxon>
    </lineage>
</organism>
<evidence type="ECO:0000313" key="1">
    <source>
        <dbReference type="EMBL" id="MFH4976825.1"/>
    </source>
</evidence>
<gene>
    <name evidence="1" type="ORF">AB6A40_003534</name>
</gene>
<dbReference type="EMBL" id="JBGFUD010001841">
    <property type="protein sequence ID" value="MFH4976825.1"/>
    <property type="molecule type" value="Genomic_DNA"/>
</dbReference>
<name>A0ABD6EB11_9BILA</name>
<evidence type="ECO:0000313" key="2">
    <source>
        <dbReference type="Proteomes" id="UP001608902"/>
    </source>
</evidence>
<keyword evidence="2" id="KW-1185">Reference proteome</keyword>
<reference evidence="1 2" key="1">
    <citation type="submission" date="2024-08" db="EMBL/GenBank/DDBJ databases">
        <title>Gnathostoma spinigerum genome.</title>
        <authorList>
            <person name="Gonzalez-Bertolin B."/>
            <person name="Monzon S."/>
            <person name="Zaballos A."/>
            <person name="Jimenez P."/>
            <person name="Dekumyoy P."/>
            <person name="Varona S."/>
            <person name="Cuesta I."/>
            <person name="Sumanam S."/>
            <person name="Adisakwattana P."/>
            <person name="Gasser R.B."/>
            <person name="Hernandez-Gonzalez A."/>
            <person name="Young N.D."/>
            <person name="Perteguer M.J."/>
        </authorList>
    </citation>
    <scope>NUCLEOTIDE SEQUENCE [LARGE SCALE GENOMIC DNA]</scope>
    <source>
        <strain evidence="1">AL3</strain>
        <tissue evidence="1">Liver</tissue>
    </source>
</reference>
<protein>
    <submittedName>
        <fullName evidence="1">Uncharacterized protein</fullName>
    </submittedName>
</protein>
<accession>A0ABD6EB11</accession>
<proteinExistence type="predicted"/>
<dbReference type="AlphaFoldDB" id="A0ABD6EB11"/>
<sequence>MRTCSIKVNRQLHQLETLLEMVRTLNTENAEIQRLWGQEFGAFGCSNKSPLEDFIVAKKETKEYFYQ</sequence>